<dbReference type="SUPFAM" id="SSF55729">
    <property type="entry name" value="Acyl-CoA N-acyltransferases (Nat)"/>
    <property type="match status" value="1"/>
</dbReference>
<dbReference type="RefSeq" id="WP_380082977.1">
    <property type="nucleotide sequence ID" value="NZ_JBHSWD010000001.1"/>
</dbReference>
<sequence>MDPRMHPADPPAAAVVQLRAQPITLQGAPALLELYRAAPDYFDLLGTQIPSLGEVESDIGLALLDRRRHVELLCLGEEVTGLIDWKTDYPEPGDVTINLLLIRREYRSRGLGHQAVRNLEARLPQGTQRVLASVLGINPGARGCGRAWATALP</sequence>
<dbReference type="InterPro" id="IPR016181">
    <property type="entry name" value="Acyl_CoA_acyltransferase"/>
</dbReference>
<comment type="caution">
    <text evidence="2">The sequence shown here is derived from an EMBL/GenBank/DDBJ whole genome shotgun (WGS) entry which is preliminary data.</text>
</comment>
<accession>A0ABW1YFC0</accession>
<feature type="domain" description="N-acetyltransferase" evidence="1">
    <location>
        <begin position="70"/>
        <end position="141"/>
    </location>
</feature>
<gene>
    <name evidence="2" type="ORF">ACFP81_08055</name>
</gene>
<organism evidence="2 3">
    <name type="scientific">Deinococcus lacus</name>
    <dbReference type="NCBI Taxonomy" id="392561"/>
    <lineage>
        <taxon>Bacteria</taxon>
        <taxon>Thermotogati</taxon>
        <taxon>Deinococcota</taxon>
        <taxon>Deinococci</taxon>
        <taxon>Deinococcales</taxon>
        <taxon>Deinococcaceae</taxon>
        <taxon>Deinococcus</taxon>
    </lineage>
</organism>
<dbReference type="Pfam" id="PF00583">
    <property type="entry name" value="Acetyltransf_1"/>
    <property type="match status" value="1"/>
</dbReference>
<keyword evidence="3" id="KW-1185">Reference proteome</keyword>
<protein>
    <submittedName>
        <fullName evidence="2">GNAT family N-acetyltransferase</fullName>
        <ecNumber evidence="2">2.3.1.-</ecNumber>
    </submittedName>
</protein>
<name>A0ABW1YFC0_9DEIO</name>
<dbReference type="CDD" id="cd04301">
    <property type="entry name" value="NAT_SF"/>
    <property type="match status" value="1"/>
</dbReference>
<evidence type="ECO:0000259" key="1">
    <source>
        <dbReference type="Pfam" id="PF00583"/>
    </source>
</evidence>
<proteinExistence type="predicted"/>
<dbReference type="InterPro" id="IPR000182">
    <property type="entry name" value="GNAT_dom"/>
</dbReference>
<dbReference type="EMBL" id="JBHSWD010000001">
    <property type="protein sequence ID" value="MFC6591962.1"/>
    <property type="molecule type" value="Genomic_DNA"/>
</dbReference>
<reference evidence="3" key="1">
    <citation type="journal article" date="2019" name="Int. J. Syst. Evol. Microbiol.">
        <title>The Global Catalogue of Microorganisms (GCM) 10K type strain sequencing project: providing services to taxonomists for standard genome sequencing and annotation.</title>
        <authorList>
            <consortium name="The Broad Institute Genomics Platform"/>
            <consortium name="The Broad Institute Genome Sequencing Center for Infectious Disease"/>
            <person name="Wu L."/>
            <person name="Ma J."/>
        </authorList>
    </citation>
    <scope>NUCLEOTIDE SEQUENCE [LARGE SCALE GENOMIC DNA]</scope>
    <source>
        <strain evidence="3">CGMCC 1.15772</strain>
    </source>
</reference>
<evidence type="ECO:0000313" key="2">
    <source>
        <dbReference type="EMBL" id="MFC6591962.1"/>
    </source>
</evidence>
<evidence type="ECO:0000313" key="3">
    <source>
        <dbReference type="Proteomes" id="UP001596297"/>
    </source>
</evidence>
<dbReference type="GO" id="GO:0016746">
    <property type="term" value="F:acyltransferase activity"/>
    <property type="evidence" value="ECO:0007669"/>
    <property type="project" value="UniProtKB-KW"/>
</dbReference>
<keyword evidence="2" id="KW-0012">Acyltransferase</keyword>
<dbReference type="EC" id="2.3.1.-" evidence="2"/>
<dbReference type="Gene3D" id="3.40.630.30">
    <property type="match status" value="1"/>
</dbReference>
<keyword evidence="2" id="KW-0808">Transferase</keyword>
<dbReference type="Proteomes" id="UP001596297">
    <property type="component" value="Unassembled WGS sequence"/>
</dbReference>